<protein>
    <submittedName>
        <fullName evidence="2">Uncharacterized protein</fullName>
    </submittedName>
</protein>
<feature type="signal peptide" evidence="1">
    <location>
        <begin position="1"/>
        <end position="22"/>
    </location>
</feature>
<dbReference type="Proteomes" id="UP000242869">
    <property type="component" value="Unassembled WGS sequence"/>
</dbReference>
<evidence type="ECO:0000313" key="3">
    <source>
        <dbReference type="Proteomes" id="UP000242869"/>
    </source>
</evidence>
<sequence length="114" mass="12484">MRMQQILPPIALALGLMSPVQAAGIEEIFQKSFVQSCQKDKMFNALDEIFNASKIAFDDKKGCECVGQKIVADSRAMSGLMGEAKDEPYAKLAVFTYTSQCMALVGEEGLARLR</sequence>
<evidence type="ECO:0000313" key="2">
    <source>
        <dbReference type="EMBL" id="SFO01550.1"/>
    </source>
</evidence>
<feature type="chain" id="PRO_5017430503" evidence="1">
    <location>
        <begin position="23"/>
        <end position="114"/>
    </location>
</feature>
<gene>
    <name evidence="2" type="ORF">SAMN05660284_02726</name>
</gene>
<reference evidence="3" key="1">
    <citation type="submission" date="2016-10" db="EMBL/GenBank/DDBJ databases">
        <authorList>
            <person name="Varghese N."/>
            <person name="Submissions S."/>
        </authorList>
    </citation>
    <scope>NUCLEOTIDE SEQUENCE [LARGE SCALE GENOMIC DNA]</scope>
    <source>
        <strain evidence="3">DSM 6150</strain>
    </source>
</reference>
<organism evidence="2 3">
    <name type="scientific">Formivibrio citricus</name>
    <dbReference type="NCBI Taxonomy" id="83765"/>
    <lineage>
        <taxon>Bacteria</taxon>
        <taxon>Pseudomonadati</taxon>
        <taxon>Pseudomonadota</taxon>
        <taxon>Betaproteobacteria</taxon>
        <taxon>Neisseriales</taxon>
        <taxon>Chitinibacteraceae</taxon>
        <taxon>Formivibrio</taxon>
    </lineage>
</organism>
<keyword evidence="3" id="KW-1185">Reference proteome</keyword>
<dbReference type="AlphaFoldDB" id="A0A1I5DR47"/>
<dbReference type="RefSeq" id="WP_091198052.1">
    <property type="nucleotide sequence ID" value="NZ_FOVE01000027.1"/>
</dbReference>
<keyword evidence="1" id="KW-0732">Signal</keyword>
<name>A0A1I5DR47_9NEIS</name>
<proteinExistence type="predicted"/>
<dbReference type="EMBL" id="FOVE01000027">
    <property type="protein sequence ID" value="SFO01550.1"/>
    <property type="molecule type" value="Genomic_DNA"/>
</dbReference>
<evidence type="ECO:0000256" key="1">
    <source>
        <dbReference type="SAM" id="SignalP"/>
    </source>
</evidence>
<accession>A0A1I5DR47</accession>